<keyword evidence="11" id="KW-0630">Potassium</keyword>
<dbReference type="Gene3D" id="1.20.1420.30">
    <property type="entry name" value="NCX, central ion-binding region"/>
    <property type="match status" value="4"/>
</dbReference>
<dbReference type="VEuPathDB" id="VectorBase:PPAI002367"/>
<keyword evidence="15" id="KW-0472">Membrane</keyword>
<dbReference type="InterPro" id="IPR004837">
    <property type="entry name" value="NaCa_Exmemb"/>
</dbReference>
<evidence type="ECO:0000259" key="17">
    <source>
        <dbReference type="Pfam" id="PF01699"/>
    </source>
</evidence>
<dbReference type="PANTHER" id="PTHR10846:SF73">
    <property type="entry name" value="SODIUM_CALCIUM EXCHANGER MEMBRANE REGION DOMAIN-CONTAINING PROTEIN"/>
    <property type="match status" value="1"/>
</dbReference>
<dbReference type="VEuPathDB" id="VectorBase:PPAPM1_003424"/>
<keyword evidence="9" id="KW-0106">Calcium</keyword>
<keyword evidence="8" id="KW-0732">Signal</keyword>
<feature type="domain" description="Sodium/calcium exchanger membrane region" evidence="17">
    <location>
        <begin position="894"/>
        <end position="1046"/>
    </location>
</feature>
<dbReference type="EMBL" id="AJVK01011475">
    <property type="status" value="NOT_ANNOTATED_CDS"/>
    <property type="molecule type" value="Genomic_DNA"/>
</dbReference>
<comment type="similarity">
    <text evidence="2">Belongs to the Ca(2+):cation antiporter (CaCA) (TC 2.A.19) family. SLC24A subfamily.</text>
</comment>
<name>A0A1B0GMI3_PHLPP</name>
<evidence type="ECO:0000256" key="14">
    <source>
        <dbReference type="ARBA" id="ARBA00023065"/>
    </source>
</evidence>
<keyword evidence="12" id="KW-1133">Transmembrane helix</keyword>
<evidence type="ECO:0000256" key="15">
    <source>
        <dbReference type="ARBA" id="ARBA00023136"/>
    </source>
</evidence>
<evidence type="ECO:0000256" key="13">
    <source>
        <dbReference type="ARBA" id="ARBA00023053"/>
    </source>
</evidence>
<reference evidence="18" key="1">
    <citation type="submission" date="2022-08" db="UniProtKB">
        <authorList>
            <consortium name="EnsemblMetazoa"/>
        </authorList>
    </citation>
    <scope>IDENTIFICATION</scope>
    <source>
        <strain evidence="18">Israel</strain>
    </source>
</reference>
<accession>A0A1B0GMI3</accession>
<keyword evidence="7" id="KW-0812">Transmembrane</keyword>
<evidence type="ECO:0000256" key="9">
    <source>
        <dbReference type="ARBA" id="ARBA00022837"/>
    </source>
</evidence>
<dbReference type="Pfam" id="PF01699">
    <property type="entry name" value="Na_Ca_ex"/>
    <property type="match status" value="4"/>
</dbReference>
<dbReference type="GO" id="GO:0005886">
    <property type="term" value="C:plasma membrane"/>
    <property type="evidence" value="ECO:0007669"/>
    <property type="project" value="TreeGrafter"/>
</dbReference>
<evidence type="ECO:0000256" key="5">
    <source>
        <dbReference type="ARBA" id="ARBA00022538"/>
    </source>
</evidence>
<dbReference type="PANTHER" id="PTHR10846">
    <property type="entry name" value="SODIUM/POTASSIUM/CALCIUM EXCHANGER"/>
    <property type="match status" value="1"/>
</dbReference>
<dbReference type="GO" id="GO:0008273">
    <property type="term" value="F:calcium, potassium:sodium antiporter activity"/>
    <property type="evidence" value="ECO:0007669"/>
    <property type="project" value="TreeGrafter"/>
</dbReference>
<evidence type="ECO:0000256" key="10">
    <source>
        <dbReference type="ARBA" id="ARBA00022847"/>
    </source>
</evidence>
<dbReference type="EMBL" id="AJVK01011474">
    <property type="status" value="NOT_ANNOTATED_CDS"/>
    <property type="molecule type" value="Genomic_DNA"/>
</dbReference>
<evidence type="ECO:0000256" key="2">
    <source>
        <dbReference type="ARBA" id="ARBA00005364"/>
    </source>
</evidence>
<evidence type="ECO:0000256" key="6">
    <source>
        <dbReference type="ARBA" id="ARBA00022568"/>
    </source>
</evidence>
<dbReference type="Proteomes" id="UP000092462">
    <property type="component" value="Unassembled WGS sequence"/>
</dbReference>
<evidence type="ECO:0000256" key="12">
    <source>
        <dbReference type="ARBA" id="ARBA00022989"/>
    </source>
</evidence>
<dbReference type="EnsemblMetazoa" id="PPAI002367-RA">
    <property type="protein sequence ID" value="PPAI002367-PA"/>
    <property type="gene ID" value="PPAI002367"/>
</dbReference>
<keyword evidence="4" id="KW-0050">Antiport</keyword>
<keyword evidence="3" id="KW-0813">Transport</keyword>
<dbReference type="FunFam" id="1.20.1420.30:FF:000009">
    <property type="entry name" value="sodium/potassium/calcium exchanger 5 isoform X2"/>
    <property type="match status" value="2"/>
</dbReference>
<comment type="subcellular location">
    <subcellularLocation>
        <location evidence="1">Membrane</location>
        <topology evidence="1">Multi-pass membrane protein</topology>
    </subcellularLocation>
</comment>
<feature type="domain" description="Sodium/calcium exchanger membrane region" evidence="17">
    <location>
        <begin position="640"/>
        <end position="781"/>
    </location>
</feature>
<keyword evidence="13" id="KW-0915">Sodium</keyword>
<dbReference type="GO" id="GO:0015293">
    <property type="term" value="F:symporter activity"/>
    <property type="evidence" value="ECO:0007669"/>
    <property type="project" value="UniProtKB-KW"/>
</dbReference>
<evidence type="ECO:0000256" key="1">
    <source>
        <dbReference type="ARBA" id="ARBA00004141"/>
    </source>
</evidence>
<feature type="domain" description="Sodium/calcium exchanger membrane region" evidence="17">
    <location>
        <begin position="379"/>
        <end position="531"/>
    </location>
</feature>
<dbReference type="InterPro" id="IPR044880">
    <property type="entry name" value="NCX_ion-bd_dom_sf"/>
</dbReference>
<evidence type="ECO:0000313" key="19">
    <source>
        <dbReference type="Proteomes" id="UP000092462"/>
    </source>
</evidence>
<dbReference type="GO" id="GO:0005262">
    <property type="term" value="F:calcium channel activity"/>
    <property type="evidence" value="ECO:0007669"/>
    <property type="project" value="TreeGrafter"/>
</dbReference>
<sequence length="1060" mass="117592">MKTRISRRIQTRVTFLLRILIFLGVTVFYLVIPNTGSDANGQSKSYLVSGHSLPRRHLVSFMEDIPQIHSVRLDPIARVSPVVNGAEGYELNCTPAAILEFPSDGLTREQRQSGWIAIHVILVCYLFWLLAVVCDEYFVPAIESMCDSLKMKKDIAGATFMAAACSSSELFINCVGTFITEGDIGVGTIVGSAVFNILAVPACCGLIAGQIVLLDWWPVSRDCLMYGFAVVALISTLYDGRVMWYEALCLVSAYVIYIVAICCNDMIARKAQTVVHSCGEQFNGSAKCCTKPPKTVNEGSPLMDGVQRLKNGYTKDHTASTVDVSVTENCATSESDDCVAGGPWARKDESMFMFICRWPIAFLLWFTIPDCRRFPRLRFLTFITCVIWIGASSYVVAFLITAIGDTLNVPDSVMGLTFLAAGTSVPEAVSSVIVANKGHGTMGISNSIGSNTFDIMLCLGLPWLIKSLAFPATPGEHWVSLKSSGMTYSATLLLSALVGLYVSLLINKFKLDWKVGATCTFFYLFFLIISSMLELNFFFPVNLPTFVSNADIFTKTNSIPHQSHPILRYFYDPQLTLEQKLELEDETWHWYPWKRIQWRLGENGSATEEDCQRPSSIDEFPTDLFTQSQRLQGGILLHFLATVYFFTFLAVVVDDYFLPSVECICVQLKISKDVAAATFMATATTMPEFFTNVLSTFLTKSDMGLGTIIGSLLFNTLGVAALAGIATKKQVQLDWWPLVRDCTLYIFNISLLTIIVWDGAIFWTESLVLFILFFGYFVILFQDKRISGVVKSFVEDRMNCCTSRASHDLEQSTTNSTKKSSIEKYSGKFEGLDGIKISQLPAKSPEETQVRESTLCKAPRGSHLQTLWWLYTWPINFVLSILVPNPRIHRKFYPITFLLCIFLIGGNSYMIYFMISIIGDTFSIPESVMGLTFVAAGGCLPEAISCIITIRSGEGGMGVSNALGANSLAILLSLGLPWFIRNTIGRKQDLGTYINIHSYGIEITILSLVLAVGVLFVVISLGHYELKRSVGFILLSIYLCFITFAILVEMDIFFPSGNNC</sequence>
<evidence type="ECO:0000256" key="7">
    <source>
        <dbReference type="ARBA" id="ARBA00022692"/>
    </source>
</evidence>
<evidence type="ECO:0000256" key="3">
    <source>
        <dbReference type="ARBA" id="ARBA00022448"/>
    </source>
</evidence>
<evidence type="ECO:0000256" key="11">
    <source>
        <dbReference type="ARBA" id="ARBA00022958"/>
    </source>
</evidence>
<protein>
    <recommendedName>
        <fullName evidence="17">Sodium/calcium exchanger membrane region domain-containing protein</fullName>
    </recommendedName>
</protein>
<dbReference type="GO" id="GO:0006874">
    <property type="term" value="P:intracellular calcium ion homeostasis"/>
    <property type="evidence" value="ECO:0007669"/>
    <property type="project" value="TreeGrafter"/>
</dbReference>
<proteinExistence type="inferred from homology"/>
<organism evidence="18 19">
    <name type="scientific">Phlebotomus papatasi</name>
    <name type="common">Sandfly</name>
    <dbReference type="NCBI Taxonomy" id="29031"/>
    <lineage>
        <taxon>Eukaryota</taxon>
        <taxon>Metazoa</taxon>
        <taxon>Ecdysozoa</taxon>
        <taxon>Arthropoda</taxon>
        <taxon>Hexapoda</taxon>
        <taxon>Insecta</taxon>
        <taxon>Pterygota</taxon>
        <taxon>Neoptera</taxon>
        <taxon>Endopterygota</taxon>
        <taxon>Diptera</taxon>
        <taxon>Nematocera</taxon>
        <taxon>Psychodoidea</taxon>
        <taxon>Psychodidae</taxon>
        <taxon>Phlebotomus</taxon>
        <taxon>Phlebotomus</taxon>
    </lineage>
</organism>
<dbReference type="InterPro" id="IPR004481">
    <property type="entry name" value="K/Na/Ca-exchanger"/>
</dbReference>
<dbReference type="NCBIfam" id="TIGR00367">
    <property type="entry name" value="calcium/sodium antiporter"/>
    <property type="match status" value="2"/>
</dbReference>
<feature type="domain" description="Sodium/calcium exchanger membrane region" evidence="17">
    <location>
        <begin position="120"/>
        <end position="260"/>
    </location>
</feature>
<keyword evidence="14" id="KW-0406">Ion transport</keyword>
<dbReference type="AlphaFoldDB" id="A0A1B0GMI3"/>
<keyword evidence="16" id="KW-0739">Sodium transport</keyword>
<keyword evidence="19" id="KW-1185">Reference proteome</keyword>
<evidence type="ECO:0000256" key="4">
    <source>
        <dbReference type="ARBA" id="ARBA00022449"/>
    </source>
</evidence>
<evidence type="ECO:0000256" key="16">
    <source>
        <dbReference type="ARBA" id="ARBA00023201"/>
    </source>
</evidence>
<keyword evidence="5" id="KW-0633">Potassium transport</keyword>
<keyword evidence="6" id="KW-0109">Calcium transport</keyword>
<dbReference type="VEuPathDB" id="VectorBase:PPAPM1_006321"/>
<keyword evidence="10" id="KW-0769">Symport</keyword>
<evidence type="ECO:0000256" key="8">
    <source>
        <dbReference type="ARBA" id="ARBA00022729"/>
    </source>
</evidence>
<evidence type="ECO:0000313" key="18">
    <source>
        <dbReference type="EnsemblMetazoa" id="PPAI002367-PA"/>
    </source>
</evidence>